<dbReference type="OrthoDB" id="330326at2759"/>
<feature type="region of interest" description="Disordered" evidence="1">
    <location>
        <begin position="88"/>
        <end position="144"/>
    </location>
</feature>
<feature type="region of interest" description="Disordered" evidence="1">
    <location>
        <begin position="376"/>
        <end position="406"/>
    </location>
</feature>
<proteinExistence type="predicted"/>
<dbReference type="VEuPathDB" id="ToxoDB:BESB_008340"/>
<feature type="compositionally biased region" description="Basic and acidic residues" evidence="1">
    <location>
        <begin position="471"/>
        <end position="487"/>
    </location>
</feature>
<feature type="compositionally biased region" description="Basic and acidic residues" evidence="1">
    <location>
        <begin position="121"/>
        <end position="133"/>
    </location>
</feature>
<comment type="caution">
    <text evidence="2">The sequence shown here is derived from an EMBL/GenBank/DDBJ whole genome shotgun (WGS) entry which is preliminary data.</text>
</comment>
<evidence type="ECO:0000313" key="3">
    <source>
        <dbReference type="Proteomes" id="UP000224006"/>
    </source>
</evidence>
<organism evidence="2 3">
    <name type="scientific">Besnoitia besnoiti</name>
    <name type="common">Apicomplexan protozoan</name>
    <dbReference type="NCBI Taxonomy" id="94643"/>
    <lineage>
        <taxon>Eukaryota</taxon>
        <taxon>Sar</taxon>
        <taxon>Alveolata</taxon>
        <taxon>Apicomplexa</taxon>
        <taxon>Conoidasida</taxon>
        <taxon>Coccidia</taxon>
        <taxon>Eucoccidiorida</taxon>
        <taxon>Eimeriorina</taxon>
        <taxon>Sarcocystidae</taxon>
        <taxon>Besnoitia</taxon>
    </lineage>
</organism>
<sequence length="1024" mass="112563">MSPILVDRQCGSAYNRHAEISDWCPVRVHSTRHLVSAGITPATTPSDRFFLLTHAGRSQVKALLASADHGNLLEGAPNLKTRFLEPPLAASNSEDKGPQQTSQQYRYSTGSGGATAFPPAGERDQETWARREEQADDDDDGRLPDACVQLDEPFLLPLLLRFLGVSMYGRLCCVSKSLKEACEGRCRKTATAATWGGPGGLNQDPRDGAGGLRHLTLLAVDEEKSSAQPVFNSHRGTTSYAPENSTSSSSIICDDAFFHENGDFWLTFLRDHFPGSFNEELELLESSRHLARGGGTAGAVGAVAARQLLRTAKVARQHAQQVARQVELLRQSREREEMVAAQRLRHEQDQAHAHLVELADGATVCRARMHCDVFEPTQMTGAPPTLRTAGDSAAPDSDIGSGRDTAEPECKYRKIFRSPATFLPRSCSVEIASSAAENVGNDVGSGETSHQAGSAVPSFAMTGVCPLGQSDDSRGPPADERSLGARDETCAKAPLLTVGLNNSPQCAAVRQGQTRPRNDESDGTENGAFDGWRIGSPSVTMSGNRGSLFAESARVTAIGLSGSPAVVGRRGTKAQSATGLQDQLPKDQVELRSKTEVKAPLAALWREGSSRGSGRPYKTEEDIDPLLLCVSARLTCMILVTSSKTAEKWRQLDLIVGWLWFQRNVLRRMTLSQLRRWMIKRRMPREASPFLLKDAPRARISCSTGELIELPDQVEKSGDHIAWKMTTKNWELLYESVQLEMGYRARMLAEKLFQRHQGHIDDVGNLIEDRLALEQHLLCLPVFCGDVPRQATTCGSQPFPARVPPWRKCVSRLRSLFKGAFSLLQGLNEAWDDYEEWAEMTCQALDCLDFRITQEREACDQRWPHTPNLGDVAKLQFRTFCVFDSRLMHCICASVYALIHELEEQRSRSSAIVSGWLTTAWSSTSHHAEMAGAAARPVDASSGLAETANFPQETRVATRETTLSRARRASTVELFEASMQRLDELDVADDGLSSRPTREEFQKFIVTPIKGTSSRLSNAAWCCP</sequence>
<feature type="compositionally biased region" description="Polar residues" evidence="1">
    <location>
        <begin position="98"/>
        <end position="109"/>
    </location>
</feature>
<dbReference type="KEGG" id="bbes:BESB_008340"/>
<keyword evidence="3" id="KW-1185">Reference proteome</keyword>
<evidence type="ECO:0000313" key="2">
    <source>
        <dbReference type="EMBL" id="PFH38492.1"/>
    </source>
</evidence>
<feature type="region of interest" description="Disordered" evidence="1">
    <location>
        <begin position="463"/>
        <end position="487"/>
    </location>
</feature>
<name>A0A2A9MQU8_BESBE</name>
<dbReference type="GeneID" id="40305896"/>
<dbReference type="RefSeq" id="XP_029222501.1">
    <property type="nucleotide sequence ID" value="XM_029359588.1"/>
</dbReference>
<protein>
    <submittedName>
        <fullName evidence="2">Uncharacterized protein</fullName>
    </submittedName>
</protein>
<accession>A0A2A9MQU8</accession>
<feature type="region of interest" description="Disordered" evidence="1">
    <location>
        <begin position="507"/>
        <end position="538"/>
    </location>
</feature>
<dbReference type="Proteomes" id="UP000224006">
    <property type="component" value="Chromosome I"/>
</dbReference>
<reference evidence="2 3" key="1">
    <citation type="submission" date="2017-09" db="EMBL/GenBank/DDBJ databases">
        <title>Genome sequencing of Besnoitia besnoiti strain Bb-Ger1.</title>
        <authorList>
            <person name="Schares G."/>
            <person name="Venepally P."/>
            <person name="Lorenzi H.A."/>
        </authorList>
    </citation>
    <scope>NUCLEOTIDE SEQUENCE [LARGE SCALE GENOMIC DNA]</scope>
    <source>
        <strain evidence="2 3">Bb-Ger1</strain>
    </source>
</reference>
<dbReference type="EMBL" id="NWUJ01000001">
    <property type="protein sequence ID" value="PFH38492.1"/>
    <property type="molecule type" value="Genomic_DNA"/>
</dbReference>
<evidence type="ECO:0000256" key="1">
    <source>
        <dbReference type="SAM" id="MobiDB-lite"/>
    </source>
</evidence>
<dbReference type="AlphaFoldDB" id="A0A2A9MQU8"/>
<gene>
    <name evidence="2" type="ORF">BESB_008340</name>
</gene>